<dbReference type="PROSITE" id="PS50600">
    <property type="entry name" value="ULP_PROTEASE"/>
    <property type="match status" value="1"/>
</dbReference>
<evidence type="ECO:0000256" key="3">
    <source>
        <dbReference type="ARBA" id="ARBA00022670"/>
    </source>
</evidence>
<reference evidence="8 9" key="1">
    <citation type="journal article" date="2020" name="Appl. Microbiol. Biotechnol.">
        <title>Targeted gene deletion in Brettanomyces bruxellensis with an expression-free CRISPR-Cas9 system.</title>
        <authorList>
            <person name="Varela C."/>
            <person name="Bartel C."/>
            <person name="Onetto C."/>
            <person name="Borneman A."/>
        </authorList>
    </citation>
    <scope>NUCLEOTIDE SEQUENCE [LARGE SCALE GENOMIC DNA]</scope>
    <source>
        <strain evidence="8 9">AWRI1613</strain>
    </source>
</reference>
<dbReference type="GO" id="GO:0016926">
    <property type="term" value="P:protein desumoylation"/>
    <property type="evidence" value="ECO:0007669"/>
    <property type="project" value="TreeGrafter"/>
</dbReference>
<keyword evidence="3" id="KW-0645">Protease</keyword>
<dbReference type="PANTHER" id="PTHR46896:SF3">
    <property type="entry name" value="FI06413P-RELATED"/>
    <property type="match status" value="1"/>
</dbReference>
<feature type="compositionally biased region" description="Basic and acidic residues" evidence="6">
    <location>
        <begin position="195"/>
        <end position="208"/>
    </location>
</feature>
<feature type="region of interest" description="Disordered" evidence="6">
    <location>
        <begin position="386"/>
        <end position="408"/>
    </location>
</feature>
<sequence length="987" mass="111829">MEIRLDLDDDQHPEDLNGKRTNVLSPDVAEIVTEAIPYRDQIVFRPPLHYKIAPKKTMIVTNNDFTCLYNSNWINDSIVDFFLNFNYRKAKEAGHLGDNQVEIFNSFFFSQLANPSSAVENCYNNVKSWFKTTDDLFDHEYVIIPIMSELHWYSVIIYNLPGVKKQSMAKRRDYAIVEKKMSRLKKDDASDDSESSVKNESPVKKDDLLGSTSQQKEPESSPSKRKELNIPKEKGLLRKRKKYFESGHIYILDSLRKMHVSVAPLLKNFLIGYAKDKYDLNLDTSDFVRHNAPIPRQKNFNDCGLHVIYNLNVFFQDPKSFQEKVLSKTARVSNDIFRPEERKRMRPTLRKVLIKLLKKQVETSGGNSSKIGTETNDTVAKEKIINGQKANADGDKASSGNDVKSDDEDDDLIIIEPKPIKRRRRGTCREIEFPYESKKLENTSLNNFSITASKVGSLNTKDADAEISHRMNLEKTQNEDKDSEIQKNDHITDISTEDKLVESGIRKTENSEKTTLGTELARNNEDNKMLLENKVGNIDSTVEHHTFKDGGISGGKSSMKSKRDKKELEMVPDELIKEENLLEIGKEKKAIVHSRNMMIHKISHQREERNRIKYESEEKSMIKHDSDDLIKKESAPVLINLEQDHENVMNNVYGVKIQKEKDLDEKLLRKRRPRRLGNGGKNGQLMAVDKSKRASNGTSTVDTTKAMATTGKADRKEMHKNMDTELEDDLKSAKDNISMRVGGRQEVQIWKEVNIISDKSVKDSETETQESEQFASQFEPSREASSSSGLEHDLDVSRPTEVKLQVHDRSGTSTGNIGNSTRINTGTNTINTGINIGTDTGANTVINISTNAGTNAGTSGTNTSTTSDIDIDTGTDNTASDSEYDDGDGDQEWTETSYSRSKAGKRGRKRSRKRKDYSLPNGIESISARLGRRRKNMEKLNLSEQPDKREESVFSVTPVKLVETKPHVVPSSPLKGRQRKKMGEEED</sequence>
<keyword evidence="2" id="KW-0597">Phosphoprotein</keyword>
<dbReference type="GO" id="GO:0005737">
    <property type="term" value="C:cytoplasm"/>
    <property type="evidence" value="ECO:0007669"/>
    <property type="project" value="TreeGrafter"/>
</dbReference>
<feature type="compositionally biased region" description="Basic and acidic residues" evidence="6">
    <location>
        <begin position="790"/>
        <end position="810"/>
    </location>
</feature>
<evidence type="ECO:0000256" key="6">
    <source>
        <dbReference type="SAM" id="MobiDB-lite"/>
    </source>
</evidence>
<evidence type="ECO:0000256" key="4">
    <source>
        <dbReference type="ARBA" id="ARBA00022786"/>
    </source>
</evidence>
<evidence type="ECO:0000313" key="9">
    <source>
        <dbReference type="Proteomes" id="UP000568158"/>
    </source>
</evidence>
<keyword evidence="4" id="KW-0833">Ubl conjugation pathway</keyword>
<dbReference type="InterPro" id="IPR038765">
    <property type="entry name" value="Papain-like_cys_pep_sf"/>
</dbReference>
<dbReference type="Gene3D" id="3.40.395.10">
    <property type="entry name" value="Adenoviral Proteinase, Chain A"/>
    <property type="match status" value="1"/>
</dbReference>
<organism evidence="8 9">
    <name type="scientific">Dekkera bruxellensis</name>
    <name type="common">Brettanomyces custersii</name>
    <dbReference type="NCBI Taxonomy" id="5007"/>
    <lineage>
        <taxon>Eukaryota</taxon>
        <taxon>Fungi</taxon>
        <taxon>Dikarya</taxon>
        <taxon>Ascomycota</taxon>
        <taxon>Saccharomycotina</taxon>
        <taxon>Pichiomycetes</taxon>
        <taxon>Pichiales</taxon>
        <taxon>Pichiaceae</taxon>
        <taxon>Brettanomyces</taxon>
    </lineage>
</organism>
<evidence type="ECO:0000256" key="5">
    <source>
        <dbReference type="ARBA" id="ARBA00022801"/>
    </source>
</evidence>
<feature type="region of interest" description="Disordered" evidence="6">
    <location>
        <begin position="851"/>
        <end position="987"/>
    </location>
</feature>
<dbReference type="GO" id="GO:0006508">
    <property type="term" value="P:proteolysis"/>
    <property type="evidence" value="ECO:0007669"/>
    <property type="project" value="UniProtKB-KW"/>
</dbReference>
<dbReference type="InterPro" id="IPR003653">
    <property type="entry name" value="Peptidase_C48_C"/>
</dbReference>
<dbReference type="EMBL" id="JABCYN010000004">
    <property type="protein sequence ID" value="KAF6016104.1"/>
    <property type="molecule type" value="Genomic_DNA"/>
</dbReference>
<feature type="region of interest" description="Disordered" evidence="6">
    <location>
        <begin position="761"/>
        <end position="829"/>
    </location>
</feature>
<evidence type="ECO:0000259" key="7">
    <source>
        <dbReference type="PROSITE" id="PS50600"/>
    </source>
</evidence>
<dbReference type="GO" id="GO:0005634">
    <property type="term" value="C:nucleus"/>
    <property type="evidence" value="ECO:0007669"/>
    <property type="project" value="TreeGrafter"/>
</dbReference>
<feature type="compositionally biased region" description="Basic and acidic residues" evidence="6">
    <location>
        <begin position="216"/>
        <end position="231"/>
    </location>
</feature>
<accession>A0A8H6EZK6</accession>
<feature type="compositionally biased region" description="Low complexity" evidence="6">
    <location>
        <begin position="851"/>
        <end position="878"/>
    </location>
</feature>
<feature type="compositionally biased region" description="Polar residues" evidence="6">
    <location>
        <begin position="771"/>
        <end position="789"/>
    </location>
</feature>
<dbReference type="Proteomes" id="UP000568158">
    <property type="component" value="Unassembled WGS sequence"/>
</dbReference>
<evidence type="ECO:0000256" key="2">
    <source>
        <dbReference type="ARBA" id="ARBA00022553"/>
    </source>
</evidence>
<proteinExistence type="inferred from homology"/>
<dbReference type="InterPro" id="IPR051947">
    <property type="entry name" value="Sentrin-specific_protease"/>
</dbReference>
<gene>
    <name evidence="8" type="ORF">HII12_000378</name>
</gene>
<dbReference type="PANTHER" id="PTHR46896">
    <property type="entry name" value="SENTRIN-SPECIFIC PROTEASE"/>
    <property type="match status" value="1"/>
</dbReference>
<feature type="region of interest" description="Disordered" evidence="6">
    <location>
        <begin position="671"/>
        <end position="705"/>
    </location>
</feature>
<feature type="compositionally biased region" description="Acidic residues" evidence="6">
    <location>
        <begin position="882"/>
        <end position="893"/>
    </location>
</feature>
<feature type="region of interest" description="Disordered" evidence="6">
    <location>
        <begin position="186"/>
        <end position="231"/>
    </location>
</feature>
<feature type="domain" description="Ubiquitin-like protease family profile" evidence="7">
    <location>
        <begin position="58"/>
        <end position="314"/>
    </location>
</feature>
<comment type="similarity">
    <text evidence="1">Belongs to the peptidase C48 family.</text>
</comment>
<dbReference type="Pfam" id="PF02902">
    <property type="entry name" value="Peptidase_C48"/>
    <property type="match status" value="1"/>
</dbReference>
<evidence type="ECO:0000256" key="1">
    <source>
        <dbReference type="ARBA" id="ARBA00005234"/>
    </source>
</evidence>
<dbReference type="SUPFAM" id="SSF54001">
    <property type="entry name" value="Cysteine proteinases"/>
    <property type="match status" value="1"/>
</dbReference>
<feature type="region of interest" description="Disordered" evidence="6">
    <location>
        <begin position="546"/>
        <end position="566"/>
    </location>
</feature>
<dbReference type="AlphaFoldDB" id="A0A8H6EZK6"/>
<comment type="caution">
    <text evidence="8">The sequence shown here is derived from an EMBL/GenBank/DDBJ whole genome shotgun (WGS) entry which is preliminary data.</text>
</comment>
<name>A0A8H6EZK6_DEKBR</name>
<feature type="compositionally biased region" description="Basic residues" evidence="6">
    <location>
        <begin position="902"/>
        <end position="915"/>
    </location>
</feature>
<evidence type="ECO:0000313" key="8">
    <source>
        <dbReference type="EMBL" id="KAF6016104.1"/>
    </source>
</evidence>
<keyword evidence="5" id="KW-0378">Hydrolase</keyword>
<dbReference type="GO" id="GO:0070139">
    <property type="term" value="F:SUMO-specific endopeptidase activity"/>
    <property type="evidence" value="ECO:0007669"/>
    <property type="project" value="TreeGrafter"/>
</dbReference>
<feature type="compositionally biased region" description="Low complexity" evidence="6">
    <location>
        <begin position="814"/>
        <end position="829"/>
    </location>
</feature>
<feature type="compositionally biased region" description="Polar residues" evidence="6">
    <location>
        <begin position="694"/>
        <end position="705"/>
    </location>
</feature>
<protein>
    <recommendedName>
        <fullName evidence="7">Ubiquitin-like protease family profile domain-containing protein</fullName>
    </recommendedName>
</protein>
<feature type="region of interest" description="Disordered" evidence="6">
    <location>
        <begin position="1"/>
        <end position="20"/>
    </location>
</feature>